<comment type="caution">
    <text evidence="1">The sequence shown here is derived from an EMBL/GenBank/DDBJ whole genome shotgun (WGS) entry which is preliminary data.</text>
</comment>
<protein>
    <submittedName>
        <fullName evidence="1">Uncharacterized protein</fullName>
    </submittedName>
</protein>
<name>A0A101JMI1_CHLLI</name>
<reference evidence="1 2" key="1">
    <citation type="submission" date="2015-10" db="EMBL/GenBank/DDBJ databases">
        <title>Draft Genome Sequence of Chlorobium limicola strain Frasassi Growing under Artificial Lighting in the Frasassi Cave System.</title>
        <authorList>
            <person name="Mansor M."/>
            <person name="Macalady J."/>
        </authorList>
    </citation>
    <scope>NUCLEOTIDE SEQUENCE [LARGE SCALE GENOMIC DNA]</scope>
    <source>
        <strain evidence="1 2">Frasassi</strain>
    </source>
</reference>
<evidence type="ECO:0000313" key="2">
    <source>
        <dbReference type="Proteomes" id="UP000053937"/>
    </source>
</evidence>
<dbReference type="Proteomes" id="UP000053937">
    <property type="component" value="Unassembled WGS sequence"/>
</dbReference>
<organism evidence="1 2">
    <name type="scientific">Chlorobium limicola</name>
    <dbReference type="NCBI Taxonomy" id="1092"/>
    <lineage>
        <taxon>Bacteria</taxon>
        <taxon>Pseudomonadati</taxon>
        <taxon>Chlorobiota</taxon>
        <taxon>Chlorobiia</taxon>
        <taxon>Chlorobiales</taxon>
        <taxon>Chlorobiaceae</taxon>
        <taxon>Chlorobium/Pelodictyon group</taxon>
        <taxon>Chlorobium</taxon>
    </lineage>
</organism>
<dbReference type="AlphaFoldDB" id="A0A101JMI1"/>
<accession>A0A101JMI1</accession>
<sequence>MRTAKSLPTGKEFRSGDDGCMVSVMLLITVTFRGSGRSSGARSKGFSCMQVIAKAIMRNA</sequence>
<evidence type="ECO:0000313" key="1">
    <source>
        <dbReference type="EMBL" id="KUL29660.1"/>
    </source>
</evidence>
<gene>
    <name evidence="1" type="ORF">ASB62_05230</name>
</gene>
<proteinExistence type="predicted"/>
<keyword evidence="2" id="KW-1185">Reference proteome</keyword>
<dbReference type="EMBL" id="LMBR01000121">
    <property type="protein sequence ID" value="KUL29660.1"/>
    <property type="molecule type" value="Genomic_DNA"/>
</dbReference>